<comment type="caution">
    <text evidence="1">The sequence shown here is derived from an EMBL/GenBank/DDBJ whole genome shotgun (WGS) entry which is preliminary data.</text>
</comment>
<protein>
    <submittedName>
        <fullName evidence="1">21122_t:CDS:1</fullName>
    </submittedName>
</protein>
<evidence type="ECO:0000313" key="1">
    <source>
        <dbReference type="EMBL" id="CAG8634263.1"/>
    </source>
</evidence>
<accession>A0ABN7UMN1</accession>
<dbReference type="Proteomes" id="UP000789901">
    <property type="component" value="Unassembled WGS sequence"/>
</dbReference>
<dbReference type="EMBL" id="CAJVQB010004384">
    <property type="protein sequence ID" value="CAG8634263.1"/>
    <property type="molecule type" value="Genomic_DNA"/>
</dbReference>
<reference evidence="1 2" key="1">
    <citation type="submission" date="2021-06" db="EMBL/GenBank/DDBJ databases">
        <authorList>
            <person name="Kallberg Y."/>
            <person name="Tangrot J."/>
            <person name="Rosling A."/>
        </authorList>
    </citation>
    <scope>NUCLEOTIDE SEQUENCE [LARGE SCALE GENOMIC DNA]</scope>
    <source>
        <strain evidence="1 2">120-4 pot B 10/14</strain>
    </source>
</reference>
<sequence length="161" mass="18445">MERKVTSKIQNLDRMNSVSPNMISSLIANCTSNIEILRAKKLHDNIDLNGITIANVEEYNPLHKHGYGFSYINHEVCLVQIVVLYQKNSNYHSYVCANSGHIIFSYISAKFFIYILGSGDFIHVDKQHNLITVFGKALELYRFFNKCSTKNLLRIIVNSEV</sequence>
<organism evidence="1 2">
    <name type="scientific">Gigaspora margarita</name>
    <dbReference type="NCBI Taxonomy" id="4874"/>
    <lineage>
        <taxon>Eukaryota</taxon>
        <taxon>Fungi</taxon>
        <taxon>Fungi incertae sedis</taxon>
        <taxon>Mucoromycota</taxon>
        <taxon>Glomeromycotina</taxon>
        <taxon>Glomeromycetes</taxon>
        <taxon>Diversisporales</taxon>
        <taxon>Gigasporaceae</taxon>
        <taxon>Gigaspora</taxon>
    </lineage>
</organism>
<gene>
    <name evidence="1" type="ORF">GMARGA_LOCUS8501</name>
</gene>
<keyword evidence="2" id="KW-1185">Reference proteome</keyword>
<name>A0ABN7UMN1_GIGMA</name>
<proteinExistence type="predicted"/>
<evidence type="ECO:0000313" key="2">
    <source>
        <dbReference type="Proteomes" id="UP000789901"/>
    </source>
</evidence>